<dbReference type="Proteomes" id="UP000053758">
    <property type="component" value="Unassembled WGS sequence"/>
</dbReference>
<keyword evidence="2" id="KW-1185">Reference proteome</keyword>
<dbReference type="HOGENOM" id="CLU_149506_0_0_1"/>
<dbReference type="AlphaFoldDB" id="A0A081CFH8"/>
<organism evidence="1 2">
    <name type="scientific">Pseudozyma antarctica</name>
    <name type="common">Yeast</name>
    <name type="synonym">Candida antarctica</name>
    <dbReference type="NCBI Taxonomy" id="84753"/>
    <lineage>
        <taxon>Eukaryota</taxon>
        <taxon>Fungi</taxon>
        <taxon>Dikarya</taxon>
        <taxon>Basidiomycota</taxon>
        <taxon>Ustilaginomycotina</taxon>
        <taxon>Ustilaginomycetes</taxon>
        <taxon>Ustilaginales</taxon>
        <taxon>Ustilaginaceae</taxon>
        <taxon>Moesziomyces</taxon>
    </lineage>
</organism>
<dbReference type="GeneID" id="26304478"/>
<dbReference type="EMBL" id="DF830075">
    <property type="protein sequence ID" value="GAK65424.1"/>
    <property type="molecule type" value="Genomic_DNA"/>
</dbReference>
<dbReference type="RefSeq" id="XP_014656628.1">
    <property type="nucleotide sequence ID" value="XM_014801142.1"/>
</dbReference>
<evidence type="ECO:0000313" key="2">
    <source>
        <dbReference type="Proteomes" id="UP000053758"/>
    </source>
</evidence>
<accession>A0A081CFH8</accession>
<proteinExistence type="predicted"/>
<reference evidence="2" key="1">
    <citation type="journal article" date="2014" name="Genome Announc.">
        <title>Draft Genome Sequence of the Yeast Pseudozyma antarctica Type Strain JCM10317, a Producer of the Glycolipid Biosurfactants, Mannosylerythritol Lipids.</title>
        <authorList>
            <person name="Saika A."/>
            <person name="Koike H."/>
            <person name="Hori T."/>
            <person name="Fukuoka T."/>
            <person name="Sato S."/>
            <person name="Habe H."/>
            <person name="Kitamoto D."/>
            <person name="Morita T."/>
        </authorList>
    </citation>
    <scope>NUCLEOTIDE SEQUENCE [LARGE SCALE GENOMIC DNA]</scope>
    <source>
        <strain evidence="2">JCM 10317</strain>
    </source>
</reference>
<gene>
    <name evidence="1" type="ORF">PAN0_008d3641</name>
</gene>
<evidence type="ECO:0000313" key="1">
    <source>
        <dbReference type="EMBL" id="GAK65424.1"/>
    </source>
</evidence>
<protein>
    <submittedName>
        <fullName evidence="1">Uncharacterized protein</fullName>
    </submittedName>
</protein>
<dbReference type="OrthoDB" id="10008801at2759"/>
<sequence>MSAYRAATRTLTASLRSSPAARSVALRSPVSARRWASSASPNSFPQLPPGFEKLAHSPSALSAITNLVEVMKANGVDLHTGEKPSMWQMMKLARNQEVRDATTKVMEELKNAGVDVSPERLQAIMNSQKDIFGGNKDGNDGGKSQ</sequence>
<name>A0A081CFH8_PSEA2</name>